<evidence type="ECO:0000256" key="1">
    <source>
        <dbReference type="ARBA" id="ARBA00012528"/>
    </source>
</evidence>
<dbReference type="Proteomes" id="UP000054935">
    <property type="component" value="Unassembled WGS sequence"/>
</dbReference>
<dbReference type="Gene3D" id="3.30.70.270">
    <property type="match status" value="1"/>
</dbReference>
<accession>A0A0P1G640</accession>
<feature type="transmembrane region" description="Helical" evidence="3">
    <location>
        <begin position="38"/>
        <end position="59"/>
    </location>
</feature>
<name>A0A0P1G640_9RHOB</name>
<feature type="domain" description="GGDEF" evidence="4">
    <location>
        <begin position="317"/>
        <end position="450"/>
    </location>
</feature>
<dbReference type="PROSITE" id="PS50887">
    <property type="entry name" value="GGDEF"/>
    <property type="match status" value="1"/>
</dbReference>
<dbReference type="EMBL" id="CYSE01000002">
    <property type="protein sequence ID" value="CUH77235.1"/>
    <property type="molecule type" value="Genomic_DNA"/>
</dbReference>
<keyword evidence="3" id="KW-1133">Transmembrane helix</keyword>
<dbReference type="CDD" id="cd01949">
    <property type="entry name" value="GGDEF"/>
    <property type="match status" value="1"/>
</dbReference>
<feature type="transmembrane region" description="Helical" evidence="3">
    <location>
        <begin position="155"/>
        <end position="175"/>
    </location>
</feature>
<reference evidence="5 6" key="1">
    <citation type="submission" date="2015-09" db="EMBL/GenBank/DDBJ databases">
        <authorList>
            <consortium name="Swine Surveillance"/>
        </authorList>
    </citation>
    <scope>NUCLEOTIDE SEQUENCE [LARGE SCALE GENOMIC DNA]</scope>
    <source>
        <strain evidence="5 6">CECT 7648</strain>
    </source>
</reference>
<dbReference type="EC" id="2.7.7.65" evidence="1"/>
<keyword evidence="6" id="KW-1185">Reference proteome</keyword>
<dbReference type="InterPro" id="IPR029787">
    <property type="entry name" value="Nucleotide_cyclase"/>
</dbReference>
<evidence type="ECO:0000313" key="6">
    <source>
        <dbReference type="Proteomes" id="UP000054935"/>
    </source>
</evidence>
<evidence type="ECO:0000313" key="5">
    <source>
        <dbReference type="EMBL" id="CUH77235.1"/>
    </source>
</evidence>
<dbReference type="GO" id="GO:0005886">
    <property type="term" value="C:plasma membrane"/>
    <property type="evidence" value="ECO:0007669"/>
    <property type="project" value="TreeGrafter"/>
</dbReference>
<dbReference type="PANTHER" id="PTHR45138">
    <property type="entry name" value="REGULATORY COMPONENTS OF SENSORY TRANSDUCTION SYSTEM"/>
    <property type="match status" value="1"/>
</dbReference>
<dbReference type="InterPro" id="IPR043128">
    <property type="entry name" value="Rev_trsase/Diguanyl_cyclase"/>
</dbReference>
<dbReference type="SMART" id="SM00267">
    <property type="entry name" value="GGDEF"/>
    <property type="match status" value="1"/>
</dbReference>
<protein>
    <recommendedName>
        <fullName evidence="1">diguanylate cyclase</fullName>
        <ecNumber evidence="1">2.7.7.65</ecNumber>
    </recommendedName>
</protein>
<gene>
    <name evidence="5" type="primary">ycdT</name>
    <name evidence="5" type="ORF">TRN7648_01363</name>
</gene>
<dbReference type="InterPro" id="IPR050469">
    <property type="entry name" value="Diguanylate_Cyclase"/>
</dbReference>
<comment type="catalytic activity">
    <reaction evidence="2">
        <text>2 GTP = 3',3'-c-di-GMP + 2 diphosphate</text>
        <dbReference type="Rhea" id="RHEA:24898"/>
        <dbReference type="ChEBI" id="CHEBI:33019"/>
        <dbReference type="ChEBI" id="CHEBI:37565"/>
        <dbReference type="ChEBI" id="CHEBI:58805"/>
        <dbReference type="EC" id="2.7.7.65"/>
    </reaction>
</comment>
<keyword evidence="3" id="KW-0472">Membrane</keyword>
<dbReference type="Pfam" id="PF00990">
    <property type="entry name" value="GGDEF"/>
    <property type="match status" value="1"/>
</dbReference>
<proteinExistence type="predicted"/>
<dbReference type="PANTHER" id="PTHR45138:SF9">
    <property type="entry name" value="DIGUANYLATE CYCLASE DGCM-RELATED"/>
    <property type="match status" value="1"/>
</dbReference>
<dbReference type="STRING" id="441103.TRN7648_01363"/>
<keyword evidence="3" id="KW-0812">Transmembrane</keyword>
<evidence type="ECO:0000256" key="2">
    <source>
        <dbReference type="ARBA" id="ARBA00034247"/>
    </source>
</evidence>
<feature type="transmembrane region" description="Helical" evidence="3">
    <location>
        <begin position="181"/>
        <end position="205"/>
    </location>
</feature>
<feature type="transmembrane region" description="Helical" evidence="3">
    <location>
        <begin position="71"/>
        <end position="88"/>
    </location>
</feature>
<dbReference type="AlphaFoldDB" id="A0A0P1G640"/>
<evidence type="ECO:0000259" key="4">
    <source>
        <dbReference type="PROSITE" id="PS50887"/>
    </source>
</evidence>
<keyword evidence="5" id="KW-0808">Transferase</keyword>
<dbReference type="InterPro" id="IPR000160">
    <property type="entry name" value="GGDEF_dom"/>
</dbReference>
<evidence type="ECO:0000256" key="3">
    <source>
        <dbReference type="SAM" id="Phobius"/>
    </source>
</evidence>
<dbReference type="SUPFAM" id="SSF55073">
    <property type="entry name" value="Nucleotide cyclase"/>
    <property type="match status" value="1"/>
</dbReference>
<dbReference type="GO" id="GO:1902201">
    <property type="term" value="P:negative regulation of bacterial-type flagellum-dependent cell motility"/>
    <property type="evidence" value="ECO:0007669"/>
    <property type="project" value="TreeGrafter"/>
</dbReference>
<feature type="transmembrane region" description="Helical" evidence="3">
    <location>
        <begin position="251"/>
        <end position="272"/>
    </location>
</feature>
<feature type="transmembrane region" description="Helical" evidence="3">
    <location>
        <begin position="100"/>
        <end position="125"/>
    </location>
</feature>
<feature type="transmembrane region" description="Helical" evidence="3">
    <location>
        <begin position="131"/>
        <end position="148"/>
    </location>
</feature>
<keyword evidence="5" id="KW-0548">Nucleotidyltransferase</keyword>
<organism evidence="5 6">
    <name type="scientific">Tropicibacter naphthalenivorans</name>
    <dbReference type="NCBI Taxonomy" id="441103"/>
    <lineage>
        <taxon>Bacteria</taxon>
        <taxon>Pseudomonadati</taxon>
        <taxon>Pseudomonadota</taxon>
        <taxon>Alphaproteobacteria</taxon>
        <taxon>Rhodobacterales</taxon>
        <taxon>Roseobacteraceae</taxon>
        <taxon>Tropicibacter</taxon>
    </lineage>
</organism>
<dbReference type="NCBIfam" id="TIGR00254">
    <property type="entry name" value="GGDEF"/>
    <property type="match status" value="1"/>
</dbReference>
<dbReference type="GO" id="GO:0052621">
    <property type="term" value="F:diguanylate cyclase activity"/>
    <property type="evidence" value="ECO:0007669"/>
    <property type="project" value="UniProtKB-EC"/>
</dbReference>
<dbReference type="GO" id="GO:0043709">
    <property type="term" value="P:cell adhesion involved in single-species biofilm formation"/>
    <property type="evidence" value="ECO:0007669"/>
    <property type="project" value="TreeGrafter"/>
</dbReference>
<sequence>MVLHSSRYVARKKDTWSEVPSLNVRSILRRANGLRSGALVFATAMIGAILTDYLFGWQAELLADYGAPRTNPMTLLALICAVVTTWKQRPMARVRGAERGLWLVVMALAMAHPFSEALSAAIWPTHPMGRFGWNSALTLFLIGLAHLLRYLDRSYGLIAAMIALFVPLVALNGYISGVTDFFGAMSLTTLAVQLPLALANLLCFARHPMLKGMLRDSVAGGLMRRQLQLSIALFLLIPLTLRPELSQMRRMFPLINTMEITFMLGMGLYFGARLTRLLDTERQIKTNLLTDLTLDPLTGAATRKRAVNSFLRLDVHQPAGVILCDIDHFKRVNDMLGHNAGDDALKAVVKALRSELRVTDVLARWGGEEFLIIAKIPDAKALETLTERLRTVVHRVDVPGLEEGHITCSYGAIMLDTPTGWDLRDCVAMADDALYQAKSQGRDRVVIAEYVPAAVLVDQPEERLARA</sequence>